<proteinExistence type="predicted"/>
<keyword evidence="3" id="KW-1185">Reference proteome</keyword>
<feature type="transmembrane region" description="Helical" evidence="1">
    <location>
        <begin position="26"/>
        <end position="47"/>
    </location>
</feature>
<organism evidence="2 3">
    <name type="scientific">Hymenobacter artigasi</name>
    <dbReference type="NCBI Taxonomy" id="2719616"/>
    <lineage>
        <taxon>Bacteria</taxon>
        <taxon>Pseudomonadati</taxon>
        <taxon>Bacteroidota</taxon>
        <taxon>Cytophagia</taxon>
        <taxon>Cytophagales</taxon>
        <taxon>Hymenobacteraceae</taxon>
        <taxon>Hymenobacter</taxon>
    </lineage>
</organism>
<name>A0ABX1HET5_9BACT</name>
<dbReference type="RefSeq" id="WP_168671244.1">
    <property type="nucleotide sequence ID" value="NZ_JAAVTK010000001.1"/>
</dbReference>
<evidence type="ECO:0000313" key="2">
    <source>
        <dbReference type="EMBL" id="NKI87577.1"/>
    </source>
</evidence>
<dbReference type="EMBL" id="JAAVTK010000001">
    <property type="protein sequence ID" value="NKI87577.1"/>
    <property type="molecule type" value="Genomic_DNA"/>
</dbReference>
<evidence type="ECO:0000313" key="3">
    <source>
        <dbReference type="Proteomes" id="UP000717634"/>
    </source>
</evidence>
<sequence>MLDVGIVLANKLAGNAVWAYRLSRQILDFVVSPLPVAGLYVVFRVGLGPKPMQA</sequence>
<comment type="caution">
    <text evidence="2">The sequence shown here is derived from an EMBL/GenBank/DDBJ whole genome shotgun (WGS) entry which is preliminary data.</text>
</comment>
<keyword evidence="1" id="KW-0812">Transmembrane</keyword>
<keyword evidence="1" id="KW-0472">Membrane</keyword>
<reference evidence="2 3" key="1">
    <citation type="submission" date="2020-03" db="EMBL/GenBank/DDBJ databases">
        <title>Genomic Encyclopedia of Type Strains, Phase IV (KMG-V): Genome sequencing to study the core and pangenomes of soil and plant-associated prokaryotes.</title>
        <authorList>
            <person name="Whitman W."/>
        </authorList>
    </citation>
    <scope>NUCLEOTIDE SEQUENCE [LARGE SCALE GENOMIC DNA]</scope>
    <source>
        <strain evidence="2 3">1B</strain>
    </source>
</reference>
<keyword evidence="1" id="KW-1133">Transmembrane helix</keyword>
<protein>
    <submittedName>
        <fullName evidence="2">Uncharacterized protein</fullName>
    </submittedName>
</protein>
<evidence type="ECO:0000256" key="1">
    <source>
        <dbReference type="SAM" id="Phobius"/>
    </source>
</evidence>
<gene>
    <name evidence="2" type="ORF">HBN54_000156</name>
</gene>
<accession>A0ABX1HET5</accession>
<dbReference type="Proteomes" id="UP000717634">
    <property type="component" value="Unassembled WGS sequence"/>
</dbReference>